<organism evidence="1">
    <name type="scientific">Prunus dulcis</name>
    <name type="common">Almond</name>
    <name type="synonym">Amygdalus dulcis</name>
    <dbReference type="NCBI Taxonomy" id="3755"/>
    <lineage>
        <taxon>Eukaryota</taxon>
        <taxon>Viridiplantae</taxon>
        <taxon>Streptophyta</taxon>
        <taxon>Embryophyta</taxon>
        <taxon>Tracheophyta</taxon>
        <taxon>Spermatophyta</taxon>
        <taxon>Magnoliopsida</taxon>
        <taxon>eudicotyledons</taxon>
        <taxon>Gunneridae</taxon>
        <taxon>Pentapetalae</taxon>
        <taxon>rosids</taxon>
        <taxon>fabids</taxon>
        <taxon>Rosales</taxon>
        <taxon>Rosaceae</taxon>
        <taxon>Amygdaloideae</taxon>
        <taxon>Amygdaleae</taxon>
        <taxon>Prunus</taxon>
    </lineage>
</organism>
<sequence length="124" mass="14508">MYYEMAKLPLTKQWFRSLRESSAFSSFATSWLGGSHGRAVSVARDALLEAVDFWLEIFRLRLLSFFQILRLRLLSFLLTNLCIVALQLEYTKKQGTENLHFAAIFKISTCFWEIEIFVDNVEEN</sequence>
<dbReference type="AlphaFoldDB" id="A0A4Y1RPZ7"/>
<dbReference type="EMBL" id="AP019302">
    <property type="protein sequence ID" value="BBH06431.1"/>
    <property type="molecule type" value="Genomic_DNA"/>
</dbReference>
<reference evidence="1" key="1">
    <citation type="journal article" date="2019" name="Science">
        <title>Mutation of a bHLH transcription factor allowed almond domestication.</title>
        <authorList>
            <person name="Sanchez-Perez R."/>
            <person name="Pavan S."/>
            <person name="Mazzeo R."/>
            <person name="Moldovan C."/>
            <person name="Aiese Cigliano R."/>
            <person name="Del Cueto J."/>
            <person name="Ricciardi F."/>
            <person name="Lotti C."/>
            <person name="Ricciardi L."/>
            <person name="Dicenta F."/>
            <person name="Lopez-Marques R.L."/>
            <person name="Lindberg Moller B."/>
        </authorList>
    </citation>
    <scope>NUCLEOTIDE SEQUENCE</scope>
</reference>
<proteinExistence type="predicted"/>
<protein>
    <submittedName>
        <fullName evidence="1">Early nodulin-like protein 7</fullName>
    </submittedName>
</protein>
<name>A0A4Y1RPZ7_PRUDU</name>
<evidence type="ECO:0000313" key="1">
    <source>
        <dbReference type="EMBL" id="BBH06431.1"/>
    </source>
</evidence>
<gene>
    <name evidence="1" type="ORF">Prudu_018083</name>
</gene>
<accession>A0A4Y1RPZ7</accession>